<sequence>MLSRTNFIRQSLELHLFFARIMKEHSFFLELGFTPKNRDFTLKADALRMEFDKLLAETISLSNCVVRPDVLESGEVVTPFTLKAEIASSYFTGVNIPTSLTKAEERLRGSCSPICNPILEQRVCMLNEKAIKLIKDLIRFKTTILSEVLCCRMFTVNYPLLIDHILREAKLYLMLVQMLQSRKVMNLQRYAYEQETFWNRIMAEHAKFIRGLLDPTEDALIDTANSFGKEFDELTKEAKRAMDKTMPISKVTNRSLRATRRIRDFKKQGTEGILDCKIRSIIIPLLADHTLREANHFLRLLKIFKKSECVRSDD</sequence>
<proteinExistence type="predicted"/>
<accession>A0A4Q0VCT2</accession>
<dbReference type="Pfam" id="PF11155">
    <property type="entry name" value="DUF2935"/>
    <property type="match status" value="2"/>
</dbReference>
<organism evidence="1 2">
    <name type="scientific">Clostridium tetani</name>
    <dbReference type="NCBI Taxonomy" id="1513"/>
    <lineage>
        <taxon>Bacteria</taxon>
        <taxon>Bacillati</taxon>
        <taxon>Bacillota</taxon>
        <taxon>Clostridia</taxon>
        <taxon>Eubacteriales</taxon>
        <taxon>Clostridiaceae</taxon>
        <taxon>Clostridium</taxon>
    </lineage>
</organism>
<evidence type="ECO:0008006" key="3">
    <source>
        <dbReference type="Google" id="ProtNLM"/>
    </source>
</evidence>
<dbReference type="InterPro" id="IPR021328">
    <property type="entry name" value="CotB-like"/>
</dbReference>
<dbReference type="Gene3D" id="1.20.1260.120">
    <property type="entry name" value="Protein of unknown function DUF2935"/>
    <property type="match status" value="1"/>
</dbReference>
<evidence type="ECO:0000313" key="1">
    <source>
        <dbReference type="EMBL" id="RXI49074.1"/>
    </source>
</evidence>
<evidence type="ECO:0000313" key="2">
    <source>
        <dbReference type="Proteomes" id="UP000290921"/>
    </source>
</evidence>
<dbReference type="Proteomes" id="UP000290921">
    <property type="component" value="Unassembled WGS sequence"/>
</dbReference>
<dbReference type="AlphaFoldDB" id="A0A4Q0VCT2"/>
<name>A0A4Q0VCT2_CLOTA</name>
<dbReference type="EMBL" id="QMAP01000005">
    <property type="protein sequence ID" value="RXI49074.1"/>
    <property type="molecule type" value="Genomic_DNA"/>
</dbReference>
<gene>
    <name evidence="1" type="ORF">DP130_06600</name>
</gene>
<dbReference type="RefSeq" id="WP_129030281.1">
    <property type="nucleotide sequence ID" value="NZ_QMAP01000005.1"/>
</dbReference>
<reference evidence="1 2" key="1">
    <citation type="submission" date="2018-06" db="EMBL/GenBank/DDBJ databases">
        <title>Genome conservation of Clostridium tetani.</title>
        <authorList>
            <person name="Bruggemann H."/>
            <person name="Popoff M.R."/>
        </authorList>
    </citation>
    <scope>NUCLEOTIDE SEQUENCE [LARGE SCALE GENOMIC DNA]</scope>
    <source>
        <strain evidence="1 2">2017.061</strain>
    </source>
</reference>
<dbReference type="SUPFAM" id="SSF158430">
    <property type="entry name" value="Bacillus cereus metalloprotein-like"/>
    <property type="match status" value="2"/>
</dbReference>
<protein>
    <recommendedName>
        <fullName evidence="3">DUF2935 domain-containing protein</fullName>
    </recommendedName>
</protein>
<comment type="caution">
    <text evidence="1">The sequence shown here is derived from an EMBL/GenBank/DDBJ whole genome shotgun (WGS) entry which is preliminary data.</text>
</comment>